<dbReference type="EMBL" id="QJSP01000023">
    <property type="protein sequence ID" value="PYE12327.1"/>
    <property type="molecule type" value="Genomic_DNA"/>
</dbReference>
<dbReference type="Gene3D" id="3.40.50.1820">
    <property type="entry name" value="alpha/beta hydrolase"/>
    <property type="match status" value="1"/>
</dbReference>
<dbReference type="PANTHER" id="PTHR37574:SF1">
    <property type="entry name" value="LIPASE B"/>
    <property type="match status" value="1"/>
</dbReference>
<dbReference type="RefSeq" id="WP_110472548.1">
    <property type="nucleotide sequence ID" value="NZ_QJSP01000023.1"/>
</dbReference>
<dbReference type="AlphaFoldDB" id="A0A318RBA8"/>
<dbReference type="OrthoDB" id="8871309at2"/>
<protein>
    <recommendedName>
        <fullName evidence="3">Lipase (Class 2)</fullName>
    </recommendedName>
</protein>
<dbReference type="Proteomes" id="UP000247591">
    <property type="component" value="Unassembled WGS sequence"/>
</dbReference>
<keyword evidence="2" id="KW-1185">Reference proteome</keyword>
<organism evidence="1 2">
    <name type="scientific">Williamsia limnetica</name>
    <dbReference type="NCBI Taxonomy" id="882452"/>
    <lineage>
        <taxon>Bacteria</taxon>
        <taxon>Bacillati</taxon>
        <taxon>Actinomycetota</taxon>
        <taxon>Actinomycetes</taxon>
        <taxon>Mycobacteriales</taxon>
        <taxon>Nocardiaceae</taxon>
        <taxon>Williamsia</taxon>
    </lineage>
</organism>
<proteinExistence type="predicted"/>
<reference evidence="1 2" key="1">
    <citation type="submission" date="2018-06" db="EMBL/GenBank/DDBJ databases">
        <title>Genomic Encyclopedia of Type Strains, Phase IV (KMG-IV): sequencing the most valuable type-strain genomes for metagenomic binning, comparative biology and taxonomic classification.</title>
        <authorList>
            <person name="Goeker M."/>
        </authorList>
    </citation>
    <scope>NUCLEOTIDE SEQUENCE [LARGE SCALE GENOMIC DNA]</scope>
    <source>
        <strain evidence="1 2">DSM 45521</strain>
    </source>
</reference>
<dbReference type="PANTHER" id="PTHR37574">
    <property type="entry name" value="LIPASE B"/>
    <property type="match status" value="1"/>
</dbReference>
<sequence length="209" mass="21585">MAYRQSGRKIAIVGHSEAGLIIAWVMKFYPSVAEVTDDAVSLAGPMNGTALADALCVPGQCAPIAWQLRMNSELHKAFDNRALPPGVSVTSIGSAFDTVVFPKPGASRLAGASNVTVQNLCPGRPVEHGTLLVDGVTYRLVMDALTHGGPADPARIGNSACSETFMPHIDPAGVTSSVMTLTSLATGLADPAGWVSHEPPLPAYAGSPP</sequence>
<evidence type="ECO:0008006" key="3">
    <source>
        <dbReference type="Google" id="ProtNLM"/>
    </source>
</evidence>
<dbReference type="SUPFAM" id="SSF53474">
    <property type="entry name" value="alpha/beta-Hydrolases"/>
    <property type="match status" value="1"/>
</dbReference>
<gene>
    <name evidence="1" type="ORF">DFR67_12352</name>
</gene>
<evidence type="ECO:0000313" key="1">
    <source>
        <dbReference type="EMBL" id="PYE12327.1"/>
    </source>
</evidence>
<dbReference type="InterPro" id="IPR029058">
    <property type="entry name" value="AB_hydrolase_fold"/>
</dbReference>
<name>A0A318RBA8_WILLI</name>
<evidence type="ECO:0000313" key="2">
    <source>
        <dbReference type="Proteomes" id="UP000247591"/>
    </source>
</evidence>
<comment type="caution">
    <text evidence="1">The sequence shown here is derived from an EMBL/GenBank/DDBJ whole genome shotgun (WGS) entry which is preliminary data.</text>
</comment>
<accession>A0A318RBA8</accession>
<dbReference type="InterPro" id="IPR053228">
    <property type="entry name" value="Stereospecific_Lipase"/>
</dbReference>